<dbReference type="Proteomes" id="UP000256601">
    <property type="component" value="Unassembled WGS sequence"/>
</dbReference>
<evidence type="ECO:0000259" key="3">
    <source>
        <dbReference type="Pfam" id="PF09073"/>
    </source>
</evidence>
<dbReference type="VEuPathDB" id="FungiDB:YALI0_C17853g"/>
<evidence type="ECO:0000313" key="5">
    <source>
        <dbReference type="Proteomes" id="UP000256601"/>
    </source>
</evidence>
<dbReference type="InterPro" id="IPR037393">
    <property type="entry name" value="Bud22/SRFB1"/>
</dbReference>
<accession>A0A371BZQ7</accession>
<evidence type="ECO:0000313" key="4">
    <source>
        <dbReference type="EMBL" id="RDW23575.1"/>
    </source>
</evidence>
<gene>
    <name evidence="4" type="ORF">B0I71DRAFT_103015</name>
</gene>
<dbReference type="PANTHER" id="PTHR23325:SF1">
    <property type="entry name" value="SERUM RESPONSE FACTOR-BINDING PROTEIN 1"/>
    <property type="match status" value="1"/>
</dbReference>
<organism evidence="4 5">
    <name type="scientific">Yarrowia lipolytica</name>
    <name type="common">Candida lipolytica</name>
    <dbReference type="NCBI Taxonomy" id="4952"/>
    <lineage>
        <taxon>Eukaryota</taxon>
        <taxon>Fungi</taxon>
        <taxon>Dikarya</taxon>
        <taxon>Ascomycota</taxon>
        <taxon>Saccharomycotina</taxon>
        <taxon>Dipodascomycetes</taxon>
        <taxon>Dipodascales</taxon>
        <taxon>Dipodascales incertae sedis</taxon>
        <taxon>Yarrowia</taxon>
    </lineage>
</organism>
<dbReference type="GO" id="GO:0030490">
    <property type="term" value="P:maturation of SSU-rRNA"/>
    <property type="evidence" value="ECO:0007669"/>
    <property type="project" value="TreeGrafter"/>
</dbReference>
<dbReference type="GO" id="GO:0005634">
    <property type="term" value="C:nucleus"/>
    <property type="evidence" value="ECO:0007669"/>
    <property type="project" value="TreeGrafter"/>
</dbReference>
<protein>
    <submittedName>
        <fullName evidence="4">BUD22-domain-containing protein</fullName>
    </submittedName>
</protein>
<feature type="compositionally biased region" description="Basic and acidic residues" evidence="2">
    <location>
        <begin position="240"/>
        <end position="289"/>
    </location>
</feature>
<sequence length="516" mass="58981">MNIVKLKPSTLVHENIEMVKRKRENLLGKLDKLRAAGDPEKARLGATKEYLEGMQIVKKAKLHQNPDLQLEEEKVDENAVLEVQRKIASNKLHFGDKELVRALKIAQKSEVQKNSKKISALESGEELKGRGSKDVTVESLQSEIDMLNKMELEQLAKIVAIRTLQKVYTGEDKKTPQWLPEWFLDESSDRMAEFKTFREAATREEINLHTRMTAQKGVRTAVEQYTKRLDKALGDIDEKEVKRDAAEKRERAVEKGDKKADKKEGKIEKPKDEKTKAEKTKAEKTKTETDEYGQEKLANMDVSDAESDDGFFENSAAQFSDDDEETFPQMSMATGYISGSDDEDIDNDKVVKGATKKERKNRRGQAARQRIWELKYGSQANHLKKQRQERYEKSQQLQREWEEREAKRQERRNKMSQEERDAEDERQRRKKLGLRPEPKQHRDDSGPLHPSWQAKKAQSNVSFAGKKVVFGEDTSSAAPAKPKGPAKDDEGPLHPSWAAKKAQSASTAFAGKKMTF</sequence>
<evidence type="ECO:0000256" key="1">
    <source>
        <dbReference type="ARBA" id="ARBA00023054"/>
    </source>
</evidence>
<dbReference type="InterPro" id="IPR015158">
    <property type="entry name" value="Bud22_dom"/>
</dbReference>
<feature type="compositionally biased region" description="Basic and acidic residues" evidence="2">
    <location>
        <begin position="434"/>
        <end position="446"/>
    </location>
</feature>
<dbReference type="PANTHER" id="PTHR23325">
    <property type="entry name" value="SERUM RESPONSE FACTOR-BINDING"/>
    <property type="match status" value="1"/>
</dbReference>
<evidence type="ECO:0000256" key="2">
    <source>
        <dbReference type="SAM" id="MobiDB-lite"/>
    </source>
</evidence>
<proteinExistence type="predicted"/>
<name>A0A371BZQ7_YARLL</name>
<dbReference type="EMBL" id="KZ859075">
    <property type="protein sequence ID" value="RDW23575.1"/>
    <property type="molecule type" value="Genomic_DNA"/>
</dbReference>
<feature type="domain" description="Bud22" evidence="3">
    <location>
        <begin position="331"/>
        <end position="470"/>
    </location>
</feature>
<reference evidence="4 5" key="1">
    <citation type="submission" date="2018-07" db="EMBL/GenBank/DDBJ databases">
        <title>Draft Genome Assemblies for Five Robust Yarrowia lipolytica Strains Exhibiting High Lipid Production and Pentose Sugar Utilization and Sugar Alcohol Secretion from Undetoxified Lignocellulosic Biomass Hydrolysates.</title>
        <authorList>
            <consortium name="DOE Joint Genome Institute"/>
            <person name="Walker C."/>
            <person name="Ryu S."/>
            <person name="Na H."/>
            <person name="Zane M."/>
            <person name="LaButti K."/>
            <person name="Lipzen A."/>
            <person name="Haridas S."/>
            <person name="Barry K."/>
            <person name="Grigoriev I.V."/>
            <person name="Quarterman J."/>
            <person name="Slininger P."/>
            <person name="Dien B."/>
            <person name="Trinh C.T."/>
        </authorList>
    </citation>
    <scope>NUCLEOTIDE SEQUENCE [LARGE SCALE GENOMIC DNA]</scope>
    <source>
        <strain evidence="4 5">YB392</strain>
    </source>
</reference>
<dbReference type="VEuPathDB" id="FungiDB:YALI1_C25032g"/>
<dbReference type="GO" id="GO:0030686">
    <property type="term" value="C:90S preribosome"/>
    <property type="evidence" value="ECO:0007669"/>
    <property type="project" value="TreeGrafter"/>
</dbReference>
<feature type="region of interest" description="Disordered" evidence="2">
    <location>
        <begin position="240"/>
        <end position="516"/>
    </location>
</feature>
<dbReference type="Pfam" id="PF09073">
    <property type="entry name" value="BUD22"/>
    <property type="match status" value="2"/>
</dbReference>
<keyword evidence="1" id="KW-0175">Coiled coil</keyword>
<feature type="compositionally biased region" description="Basic and acidic residues" evidence="2">
    <location>
        <begin position="386"/>
        <end position="427"/>
    </location>
</feature>
<feature type="domain" description="Bud22" evidence="3">
    <location>
        <begin position="92"/>
        <end position="325"/>
    </location>
</feature>
<dbReference type="AlphaFoldDB" id="A0A371BZQ7"/>